<evidence type="ECO:0000313" key="2">
    <source>
        <dbReference type="Proteomes" id="UP000494301"/>
    </source>
</evidence>
<accession>A0A6J5JR57</accession>
<protein>
    <submittedName>
        <fullName evidence="1">Uncharacterized protein</fullName>
    </submittedName>
</protein>
<dbReference type="Proteomes" id="UP000494301">
    <property type="component" value="Unassembled WGS sequence"/>
</dbReference>
<name>A0A6J5JR57_9BURK</name>
<proteinExistence type="predicted"/>
<dbReference type="AlphaFoldDB" id="A0A6J5JR57"/>
<reference evidence="1 2" key="1">
    <citation type="submission" date="2020-04" db="EMBL/GenBank/DDBJ databases">
        <authorList>
            <person name="Depoorter E."/>
        </authorList>
    </citation>
    <scope>NUCLEOTIDE SEQUENCE [LARGE SCALE GENOMIC DNA]</scope>
    <source>
        <strain evidence="1 2">BCC0217</strain>
    </source>
</reference>
<gene>
    <name evidence="1" type="ORF">BLA3211_08063</name>
</gene>
<dbReference type="EMBL" id="CABWIL020000048">
    <property type="protein sequence ID" value="CAB3974543.1"/>
    <property type="molecule type" value="Genomic_DNA"/>
</dbReference>
<organism evidence="1 2">
    <name type="scientific">Burkholderia aenigmatica</name>
    <dbReference type="NCBI Taxonomy" id="2015348"/>
    <lineage>
        <taxon>Bacteria</taxon>
        <taxon>Pseudomonadati</taxon>
        <taxon>Pseudomonadota</taxon>
        <taxon>Betaproteobacteria</taxon>
        <taxon>Burkholderiales</taxon>
        <taxon>Burkholderiaceae</taxon>
        <taxon>Burkholderia</taxon>
        <taxon>Burkholderia cepacia complex</taxon>
    </lineage>
</organism>
<sequence length="168" mass="19320">MLLLILLVFGVAVELSRLRLAADNHNPPFFISVMRVPEDRVKLALMSLARLSQPLLSPYSVEDSHVNRLLAVVGFYHQRRYGVRTIQLDWSGRVDIILRPVRSGVDEENLVAILIHTVMPDVDKVGTVIAFETPIVLRRHRNTDFLRDVSDELLRCWFQVCQSCHVFF</sequence>
<evidence type="ECO:0000313" key="1">
    <source>
        <dbReference type="EMBL" id="CAB3974543.1"/>
    </source>
</evidence>